<proteinExistence type="predicted"/>
<comment type="caution">
    <text evidence="2">The sequence shown here is derived from an EMBL/GenBank/DDBJ whole genome shotgun (WGS) entry which is preliminary data.</text>
</comment>
<organism evidence="2 3">
    <name type="scientific">Pleurodeles waltl</name>
    <name type="common">Iberian ribbed newt</name>
    <dbReference type="NCBI Taxonomy" id="8319"/>
    <lineage>
        <taxon>Eukaryota</taxon>
        <taxon>Metazoa</taxon>
        <taxon>Chordata</taxon>
        <taxon>Craniata</taxon>
        <taxon>Vertebrata</taxon>
        <taxon>Euteleostomi</taxon>
        <taxon>Amphibia</taxon>
        <taxon>Batrachia</taxon>
        <taxon>Caudata</taxon>
        <taxon>Salamandroidea</taxon>
        <taxon>Salamandridae</taxon>
        <taxon>Pleurodelinae</taxon>
        <taxon>Pleurodeles</taxon>
    </lineage>
</organism>
<evidence type="ECO:0000313" key="2">
    <source>
        <dbReference type="EMBL" id="KAJ1123102.1"/>
    </source>
</evidence>
<feature type="region of interest" description="Disordered" evidence="1">
    <location>
        <begin position="102"/>
        <end position="140"/>
    </location>
</feature>
<name>A0AAV7P4A2_PLEWA</name>
<evidence type="ECO:0000313" key="3">
    <source>
        <dbReference type="Proteomes" id="UP001066276"/>
    </source>
</evidence>
<accession>A0AAV7P4A2</accession>
<keyword evidence="3" id="KW-1185">Reference proteome</keyword>
<gene>
    <name evidence="2" type="ORF">NDU88_001575</name>
</gene>
<dbReference type="AlphaFoldDB" id="A0AAV7P4A2"/>
<dbReference type="Proteomes" id="UP001066276">
    <property type="component" value="Chromosome 7"/>
</dbReference>
<sequence>MGCVCGLGPVVVAPVCPEVLTPGGSLRDRVPPGRALLVRPSPRGSAAVRSRPGLLCAAGVRSCGLDAPRVPRARGTGLIGLGPVSCGRASRWGATCGCRCRRSGPDQWSSTPRPIRPEDRTARRRGRDSLLVPAYLSPPA</sequence>
<protein>
    <submittedName>
        <fullName evidence="2">Uncharacterized protein</fullName>
    </submittedName>
</protein>
<reference evidence="2" key="1">
    <citation type="journal article" date="2022" name="bioRxiv">
        <title>Sequencing and chromosome-scale assembly of the giantPleurodeles waltlgenome.</title>
        <authorList>
            <person name="Brown T."/>
            <person name="Elewa A."/>
            <person name="Iarovenko S."/>
            <person name="Subramanian E."/>
            <person name="Araus A.J."/>
            <person name="Petzold A."/>
            <person name="Susuki M."/>
            <person name="Suzuki K.-i.T."/>
            <person name="Hayashi T."/>
            <person name="Toyoda A."/>
            <person name="Oliveira C."/>
            <person name="Osipova E."/>
            <person name="Leigh N.D."/>
            <person name="Simon A."/>
            <person name="Yun M.H."/>
        </authorList>
    </citation>
    <scope>NUCLEOTIDE SEQUENCE</scope>
    <source>
        <strain evidence="2">20211129_DDA</strain>
        <tissue evidence="2">Liver</tissue>
    </source>
</reference>
<dbReference type="EMBL" id="JANPWB010000011">
    <property type="protein sequence ID" value="KAJ1123102.1"/>
    <property type="molecule type" value="Genomic_DNA"/>
</dbReference>
<evidence type="ECO:0000256" key="1">
    <source>
        <dbReference type="SAM" id="MobiDB-lite"/>
    </source>
</evidence>